<evidence type="ECO:0000256" key="5">
    <source>
        <dbReference type="ARBA" id="ARBA00023004"/>
    </source>
</evidence>
<proteinExistence type="predicted"/>
<dbReference type="InterPro" id="IPR048328">
    <property type="entry name" value="Dyp_perox_C"/>
</dbReference>
<keyword evidence="8" id="KW-1185">Reference proteome</keyword>
<evidence type="ECO:0000256" key="4">
    <source>
        <dbReference type="ARBA" id="ARBA00023002"/>
    </source>
</evidence>
<dbReference type="Pfam" id="PF20628">
    <property type="entry name" value="Dyp_perox_C"/>
    <property type="match status" value="1"/>
</dbReference>
<reference evidence="7 8" key="1">
    <citation type="journal article" date="2019" name="Appl. Environ. Microbiol.">
        <title>Environmental Evidence and Genomic Insight of Iron-oxidizing Bacteria Preference Towards More Corrosion Resistant Stainless Steel at Higher Salinities.</title>
        <authorList>
            <person name="Garrison C.E."/>
            <person name="Price K.A."/>
            <person name="Field E.K."/>
        </authorList>
    </citation>
    <scope>NUCLEOTIDE SEQUENCE [LARGE SCALE GENOMIC DNA]</scope>
    <source>
        <strain evidence="7 8">P3</strain>
    </source>
</reference>
<dbReference type="PANTHER" id="PTHR30521">
    <property type="entry name" value="DEFERROCHELATASE/PEROXIDASE"/>
    <property type="match status" value="1"/>
</dbReference>
<evidence type="ECO:0000256" key="2">
    <source>
        <dbReference type="ARBA" id="ARBA00022559"/>
    </source>
</evidence>
<dbReference type="InterPro" id="IPR006314">
    <property type="entry name" value="Dyp_peroxidase"/>
</dbReference>
<dbReference type="PANTHER" id="PTHR30521:SF0">
    <property type="entry name" value="DYP-TYPE PEROXIDASE FAMILY PROTEIN"/>
    <property type="match status" value="1"/>
</dbReference>
<gene>
    <name evidence="7" type="ORF">FEF65_08155</name>
</gene>
<evidence type="ECO:0000259" key="6">
    <source>
        <dbReference type="Pfam" id="PF20628"/>
    </source>
</evidence>
<dbReference type="GO" id="GO:0046872">
    <property type="term" value="F:metal ion binding"/>
    <property type="evidence" value="ECO:0007669"/>
    <property type="project" value="UniProtKB-KW"/>
</dbReference>
<dbReference type="GO" id="GO:0020037">
    <property type="term" value="F:heme binding"/>
    <property type="evidence" value="ECO:0007669"/>
    <property type="project" value="InterPro"/>
</dbReference>
<keyword evidence="4" id="KW-0560">Oxidoreductase</keyword>
<organism evidence="7 8">
    <name type="scientific">Mariprofundus erugo</name>
    <dbReference type="NCBI Taxonomy" id="2528639"/>
    <lineage>
        <taxon>Bacteria</taxon>
        <taxon>Pseudomonadati</taxon>
        <taxon>Pseudomonadota</taxon>
        <taxon>Candidatius Mariprofundia</taxon>
        <taxon>Mariprofundales</taxon>
        <taxon>Mariprofundaceae</taxon>
        <taxon>Mariprofundus</taxon>
    </lineage>
</organism>
<evidence type="ECO:0000256" key="1">
    <source>
        <dbReference type="ARBA" id="ARBA00001970"/>
    </source>
</evidence>
<dbReference type="PROSITE" id="PS51404">
    <property type="entry name" value="DYP_PEROXIDASE"/>
    <property type="match status" value="1"/>
</dbReference>
<dbReference type="SUPFAM" id="SSF54909">
    <property type="entry name" value="Dimeric alpha+beta barrel"/>
    <property type="match status" value="1"/>
</dbReference>
<keyword evidence="5" id="KW-0408">Iron</keyword>
<dbReference type="GO" id="GO:0005829">
    <property type="term" value="C:cytosol"/>
    <property type="evidence" value="ECO:0007669"/>
    <property type="project" value="TreeGrafter"/>
</dbReference>
<name>A0A5R9GLC4_9PROT</name>
<dbReference type="GO" id="GO:0004601">
    <property type="term" value="F:peroxidase activity"/>
    <property type="evidence" value="ECO:0007669"/>
    <property type="project" value="UniProtKB-KW"/>
</dbReference>
<evidence type="ECO:0000313" key="8">
    <source>
        <dbReference type="Proteomes" id="UP000306585"/>
    </source>
</evidence>
<keyword evidence="2 7" id="KW-0575">Peroxidase</keyword>
<comment type="caution">
    <text evidence="7">The sequence shown here is derived from an EMBL/GenBank/DDBJ whole genome shotgun (WGS) entry which is preliminary data.</text>
</comment>
<dbReference type="AlphaFoldDB" id="A0A5R9GLC4"/>
<dbReference type="InterPro" id="IPR011008">
    <property type="entry name" value="Dimeric_a/b-barrel"/>
</dbReference>
<comment type="cofactor">
    <cofactor evidence="1">
        <name>heme b</name>
        <dbReference type="ChEBI" id="CHEBI:60344"/>
    </cofactor>
</comment>
<dbReference type="EMBL" id="VBRY01000007">
    <property type="protein sequence ID" value="TLS66930.1"/>
    <property type="molecule type" value="Genomic_DNA"/>
</dbReference>
<sequence>MINVQRGILADVPQVGRHLLFSLMPGHDLRPALQAISELADGETVVVGLGQSLVLAMGYDLAELRVFPPVAGQGFEVPSTPAALWCWLRGDDRGALLHIGRRVEHALAPALCLTDSVDVFMFDGGRDLSGYEDGTENPVGEKMADVAIVSGAGAGMDGSSFVAVQQWLHDFSRLEKMSALERDHVIGRYRDSNEEIDDAPASAHVKRTAQESFDPEAFILRRSMPWSRGQQGGLVFVAFARSFDPFEMLLRRMVGADDGVVDGLFGFTRPLSGCYFWCPPMHRGRLDLRALS</sequence>
<dbReference type="RefSeq" id="WP_138239320.1">
    <property type="nucleotide sequence ID" value="NZ_VBRY01000007.1"/>
</dbReference>
<protein>
    <submittedName>
        <fullName evidence="7">Dyp-type peroxidase</fullName>
    </submittedName>
</protein>
<evidence type="ECO:0000256" key="3">
    <source>
        <dbReference type="ARBA" id="ARBA00022723"/>
    </source>
</evidence>
<keyword evidence="3" id="KW-0479">Metal-binding</keyword>
<accession>A0A5R9GLC4</accession>
<dbReference type="Proteomes" id="UP000306585">
    <property type="component" value="Unassembled WGS sequence"/>
</dbReference>
<feature type="domain" description="Dyp-type peroxidase C-terminal" evidence="6">
    <location>
        <begin position="126"/>
        <end position="282"/>
    </location>
</feature>
<dbReference type="NCBIfam" id="TIGR01413">
    <property type="entry name" value="Dyp_perox_fam"/>
    <property type="match status" value="1"/>
</dbReference>
<evidence type="ECO:0000313" key="7">
    <source>
        <dbReference type="EMBL" id="TLS66930.1"/>
    </source>
</evidence>